<name>A0A2N8UPD2_9BASI</name>
<dbReference type="Pfam" id="PF00225">
    <property type="entry name" value="Kinesin"/>
    <property type="match status" value="1"/>
</dbReference>
<evidence type="ECO:0000256" key="4">
    <source>
        <dbReference type="RuleBase" id="RU000394"/>
    </source>
</evidence>
<dbReference type="InterPro" id="IPR001752">
    <property type="entry name" value="Kinesin_motor_dom"/>
</dbReference>
<dbReference type="SUPFAM" id="SSF52540">
    <property type="entry name" value="P-loop containing nucleoside triphosphate hydrolases"/>
    <property type="match status" value="1"/>
</dbReference>
<dbReference type="InterPro" id="IPR036961">
    <property type="entry name" value="Kinesin_motor_dom_sf"/>
</dbReference>
<evidence type="ECO:0000313" key="6">
    <source>
        <dbReference type="EMBL" id="SJX66649.1"/>
    </source>
</evidence>
<dbReference type="PANTHER" id="PTHR24115:SF799">
    <property type="entry name" value="KINESIN-LIKE PROTEIN"/>
    <property type="match status" value="1"/>
</dbReference>
<dbReference type="PROSITE" id="PS00411">
    <property type="entry name" value="KINESIN_MOTOR_1"/>
    <property type="match status" value="1"/>
</dbReference>
<evidence type="ECO:0000313" key="7">
    <source>
        <dbReference type="Proteomes" id="UP000239563"/>
    </source>
</evidence>
<dbReference type="PANTHER" id="PTHR24115">
    <property type="entry name" value="KINESIN-RELATED"/>
    <property type="match status" value="1"/>
</dbReference>
<dbReference type="GO" id="GO:0003777">
    <property type="term" value="F:microtubule motor activity"/>
    <property type="evidence" value="ECO:0007669"/>
    <property type="project" value="InterPro"/>
</dbReference>
<dbReference type="GO" id="GO:0007018">
    <property type="term" value="P:microtubule-based movement"/>
    <property type="evidence" value="ECO:0007669"/>
    <property type="project" value="InterPro"/>
</dbReference>
<dbReference type="GO" id="GO:0005874">
    <property type="term" value="C:microtubule"/>
    <property type="evidence" value="ECO:0007669"/>
    <property type="project" value="UniProtKB-KW"/>
</dbReference>
<dbReference type="PRINTS" id="PR00380">
    <property type="entry name" value="KINESINHEAVY"/>
</dbReference>
<evidence type="ECO:0000259" key="5">
    <source>
        <dbReference type="PROSITE" id="PS50067"/>
    </source>
</evidence>
<keyword evidence="3 4" id="KW-0505">Motor protein</keyword>
<evidence type="ECO:0000256" key="2">
    <source>
        <dbReference type="ARBA" id="ARBA00022840"/>
    </source>
</evidence>
<keyword evidence="4" id="KW-0493">Microtubule</keyword>
<proteinExistence type="inferred from homology"/>
<dbReference type="Gene3D" id="3.40.850.10">
    <property type="entry name" value="Kinesin motor domain"/>
    <property type="match status" value="1"/>
</dbReference>
<protein>
    <recommendedName>
        <fullName evidence="4">Kinesin-like protein</fullName>
    </recommendedName>
</protein>
<evidence type="ECO:0000256" key="3">
    <source>
        <dbReference type="PROSITE-ProRule" id="PRU00283"/>
    </source>
</evidence>
<dbReference type="PROSITE" id="PS50067">
    <property type="entry name" value="KINESIN_MOTOR_2"/>
    <property type="match status" value="1"/>
</dbReference>
<keyword evidence="1 3" id="KW-0547">Nucleotide-binding</keyword>
<dbReference type="InterPro" id="IPR027417">
    <property type="entry name" value="P-loop_NTPase"/>
</dbReference>
<evidence type="ECO:0000256" key="1">
    <source>
        <dbReference type="ARBA" id="ARBA00022741"/>
    </source>
</evidence>
<feature type="binding site" evidence="3">
    <location>
        <begin position="92"/>
        <end position="99"/>
    </location>
    <ligand>
        <name>ATP</name>
        <dbReference type="ChEBI" id="CHEBI:30616"/>
    </ligand>
</feature>
<dbReference type="EMBL" id="LT795076">
    <property type="protein sequence ID" value="SJX66649.1"/>
    <property type="molecule type" value="Genomic_DNA"/>
</dbReference>
<organism evidence="6 7">
    <name type="scientific">Sporisorium reilianum f. sp. reilianum</name>
    <dbReference type="NCBI Taxonomy" id="72559"/>
    <lineage>
        <taxon>Eukaryota</taxon>
        <taxon>Fungi</taxon>
        <taxon>Dikarya</taxon>
        <taxon>Basidiomycota</taxon>
        <taxon>Ustilaginomycotina</taxon>
        <taxon>Ustilaginomycetes</taxon>
        <taxon>Ustilaginales</taxon>
        <taxon>Ustilaginaceae</taxon>
        <taxon>Sporisorium</taxon>
    </lineage>
</organism>
<dbReference type="SMART" id="SM00129">
    <property type="entry name" value="KISc"/>
    <property type="match status" value="1"/>
</dbReference>
<dbReference type="GO" id="GO:0005524">
    <property type="term" value="F:ATP binding"/>
    <property type="evidence" value="ECO:0007669"/>
    <property type="project" value="UniProtKB-UniRule"/>
</dbReference>
<reference evidence="6 7" key="1">
    <citation type="submission" date="2017-02" db="EMBL/GenBank/DDBJ databases">
        <authorList>
            <person name="Peterson S.W."/>
        </authorList>
    </citation>
    <scope>NUCLEOTIDE SEQUENCE [LARGE SCALE GENOMIC DNA]</scope>
    <source>
        <strain evidence="6 7">SRS1_H2-8</strain>
    </source>
</reference>
<keyword evidence="2 3" id="KW-0067">ATP-binding</keyword>
<dbReference type="AlphaFoldDB" id="A0A2N8UPD2"/>
<comment type="similarity">
    <text evidence="3 4">Belongs to the TRAFAC class myosin-kinesin ATPase superfamily. Kinesin family.</text>
</comment>
<dbReference type="GO" id="GO:0008017">
    <property type="term" value="F:microtubule binding"/>
    <property type="evidence" value="ECO:0007669"/>
    <property type="project" value="InterPro"/>
</dbReference>
<dbReference type="GO" id="GO:0016887">
    <property type="term" value="F:ATP hydrolysis activity"/>
    <property type="evidence" value="ECO:0007669"/>
    <property type="project" value="TreeGrafter"/>
</dbReference>
<dbReference type="InterPro" id="IPR019821">
    <property type="entry name" value="Kinesin_motor_CS"/>
</dbReference>
<dbReference type="InterPro" id="IPR027640">
    <property type="entry name" value="Kinesin-like_fam"/>
</dbReference>
<accession>A0A2N8UPD2</accession>
<gene>
    <name evidence="6" type="ORF">SRS1_16870</name>
</gene>
<sequence>MERDFTVLFRIRPSFLSSTSTPLITTDATSKQAIVLEPRTNVHTATTHTTHAFDADHCYLPTAATEDLFAEHVEPLIPFVLSGGYATVLAYGQTGSGKTFTLSACSRLAISSLFAANEGNCDVSVQAIEIYAKNKVNDLFDASNARVMIAENIAGSSTFAKATTKSVDSADAMLAEVESAWAQRITRGTEKNPQSSRSHALIRISCQSRRDKNATPGVLQLVDLAGSERAADHSSSTAAAAGTNTATRIAETVAINTSLMTLKSCIRARTCPAPPPSTGAAGAAAGVPHIPFRSSKLTLALKEAFDLYSRQPTHTLFIATASPDAVDVAATLNTLRYASALVASPHARIELQPDALGRNVFFWTPSRLTEWLLKYGSPLLGAQSVAGVLDGMDGARFARVPEGEFYVRIQAAREGAWTAKDEAAAKELYLKWWKLVIASRTLSQKALEQQWKSRQAEKVKLEEEETRQDKEVQRLLRLPGIAAAPTSA</sequence>
<dbReference type="Proteomes" id="UP000239563">
    <property type="component" value="Chromosome XXIII"/>
</dbReference>
<feature type="domain" description="Kinesin motor" evidence="5">
    <location>
        <begin position="4"/>
        <end position="344"/>
    </location>
</feature>
<dbReference type="GO" id="GO:0005871">
    <property type="term" value="C:kinesin complex"/>
    <property type="evidence" value="ECO:0007669"/>
    <property type="project" value="TreeGrafter"/>
</dbReference>